<feature type="non-terminal residue" evidence="1">
    <location>
        <position position="113"/>
    </location>
</feature>
<evidence type="ECO:0000313" key="1">
    <source>
        <dbReference type="EMBL" id="KAK1788324.1"/>
    </source>
</evidence>
<dbReference type="EMBL" id="JAROKS010000023">
    <property type="protein sequence ID" value="KAK1788324.1"/>
    <property type="molecule type" value="Genomic_DNA"/>
</dbReference>
<comment type="caution">
    <text evidence="1">The sequence shown here is derived from an EMBL/GenBank/DDBJ whole genome shotgun (WGS) entry which is preliminary data.</text>
</comment>
<evidence type="ECO:0000313" key="2">
    <source>
        <dbReference type="Proteomes" id="UP001239994"/>
    </source>
</evidence>
<name>A0AAD8YXD0_9TELE</name>
<gene>
    <name evidence="1" type="ORF">P4O66_016768</name>
</gene>
<organism evidence="1 2">
    <name type="scientific">Electrophorus voltai</name>
    <dbReference type="NCBI Taxonomy" id="2609070"/>
    <lineage>
        <taxon>Eukaryota</taxon>
        <taxon>Metazoa</taxon>
        <taxon>Chordata</taxon>
        <taxon>Craniata</taxon>
        <taxon>Vertebrata</taxon>
        <taxon>Euteleostomi</taxon>
        <taxon>Actinopterygii</taxon>
        <taxon>Neopterygii</taxon>
        <taxon>Teleostei</taxon>
        <taxon>Ostariophysi</taxon>
        <taxon>Gymnotiformes</taxon>
        <taxon>Gymnotoidei</taxon>
        <taxon>Gymnotidae</taxon>
        <taxon>Electrophorus</taxon>
    </lineage>
</organism>
<accession>A0AAD8YXD0</accession>
<keyword evidence="2" id="KW-1185">Reference proteome</keyword>
<protein>
    <submittedName>
        <fullName evidence="1">Uncharacterized protein</fullName>
    </submittedName>
</protein>
<dbReference type="Proteomes" id="UP001239994">
    <property type="component" value="Unassembled WGS sequence"/>
</dbReference>
<proteinExistence type="predicted"/>
<sequence>ENMADLRRENSSSEMSDAQLMQQLALLGWLTTDSVACKEFLTAVTGIQVAREVLNRLSGQGKVDAYRKECIQNVADFVRRNPRASQQELNAEVEKNVHLFASRVRALDHTTLL</sequence>
<dbReference type="AlphaFoldDB" id="A0AAD8YXD0"/>
<reference evidence="1" key="1">
    <citation type="submission" date="2023-03" db="EMBL/GenBank/DDBJ databases">
        <title>Electrophorus voltai genome.</title>
        <authorList>
            <person name="Bian C."/>
        </authorList>
    </citation>
    <scope>NUCLEOTIDE SEQUENCE</scope>
    <source>
        <strain evidence="1">CB-2022</strain>
        <tissue evidence="1">Muscle</tissue>
    </source>
</reference>